<dbReference type="EMBL" id="VUJX02000002">
    <property type="protein sequence ID" value="KAL0940823.1"/>
    <property type="molecule type" value="Genomic_DNA"/>
</dbReference>
<name>A0ACC3Z9P9_COLTU</name>
<gene>
    <name evidence="1" type="ORF">CTRU02_203586</name>
</gene>
<evidence type="ECO:0000313" key="1">
    <source>
        <dbReference type="EMBL" id="KAL0940823.1"/>
    </source>
</evidence>
<sequence>MAPSTQSTRRAQALDDLIMATNSSSIVSKRSVERLYYPDEPHYFRFFVKKFQRRAPLINRGYHLRLKVIDTLVRRFLEKPSNLKKVVVNLGCGSDVLPWQCEVRYPGACRNVAFIDVDYPDLIQKKRRIVLETPELQSILGTWEVNDDSPLVLRSRKYCQIGCDLRQLSTLEKCLSELFDISNTEFFFVAEVSITYMDTDGADGVIKWAGALQNAEFCLLEQILPDGPNHPFANTMLKHFNKLNTPLKSVHRYPCVATQEARFKTLGWTEVESWTLWETWADDLFMKAAERQALDAVEPFDEWEEFALFASHYFVIHAATLSQEGDRHLSRNVKGFNIPPCQTSMTFSEYKSGKGHRRFGAAMHVENPDGRTFISHGLGQGPNGRLSSEDLYQLSDQCQRPLVSPSLKGPSGRVCHTLTDLGSAGVLLVGGRASPSTAFKDCWLYRKAFNTWERVHDLPVSLFRHSVTRLGNSSLALLSGGRLNHFQTSADYFLYNPAKGWTKCKVRSAPPSLYGAIFTCTLNGRVAPFRGLLAGGLLEDGIVNNSTYAWTLEIADSEQPWISFECVNKQVDQYETDLLSRFGSTVTHSNGYTLLLGGVVKDVQLPATYDILVLKATHAKFEVVAKIDGRVGSEVVRPFLIGSSVVSHNDGEFAIVGGGATCFSMGTCWAPGSYSFALDADQLSGQCVARISHPENAPVKYLETVEIATTDTEARTEKSAAIAPELVPRIKAVSKEQFRSILDMGKPIIIEDSGIGPCTSTWSPEYLVDRVGADREISVHESLTESMDFNTKNFRYVTKRFGDFIKEVQEGKRLYLRALSKDEPSNLPTQLKHDYPSLTEDFVLPSQLGYVNDNAFSSVLRISGPVNMWLHYDVMANVYVQIRGSKRLILFHPSDVSHLAFAPGASSSSIDVFASLESGSLQNIQRHEAILQPGDILFLPPLWMHTAAPLSDMSVAVNIFFRNLEKGYAAGKDIYGNRDLAAYERGRQDVARISNNFSSLPQDAREFYIRRLADELLRLSTSL</sequence>
<reference evidence="1 2" key="1">
    <citation type="journal article" date="2020" name="Phytopathology">
        <title>Genome Sequence Resources of Colletotrichum truncatum, C. plurivorum, C. musicola, and C. sojae: Four Species Pathogenic to Soybean (Glycine max).</title>
        <authorList>
            <person name="Rogerio F."/>
            <person name="Boufleur T.R."/>
            <person name="Ciampi-Guillardi M."/>
            <person name="Sukno S.A."/>
            <person name="Thon M.R."/>
            <person name="Massola Junior N.S."/>
            <person name="Baroncelli R."/>
        </authorList>
    </citation>
    <scope>NUCLEOTIDE SEQUENCE [LARGE SCALE GENOMIC DNA]</scope>
    <source>
        <strain evidence="1 2">CMES1059</strain>
    </source>
</reference>
<keyword evidence="1" id="KW-0808">Transferase</keyword>
<organism evidence="1 2">
    <name type="scientific">Colletotrichum truncatum</name>
    <name type="common">Anthracnose fungus</name>
    <name type="synonym">Colletotrichum capsici</name>
    <dbReference type="NCBI Taxonomy" id="5467"/>
    <lineage>
        <taxon>Eukaryota</taxon>
        <taxon>Fungi</taxon>
        <taxon>Dikarya</taxon>
        <taxon>Ascomycota</taxon>
        <taxon>Pezizomycotina</taxon>
        <taxon>Sordariomycetes</taxon>
        <taxon>Hypocreomycetidae</taxon>
        <taxon>Glomerellales</taxon>
        <taxon>Glomerellaceae</taxon>
        <taxon>Colletotrichum</taxon>
        <taxon>Colletotrichum truncatum species complex</taxon>
    </lineage>
</organism>
<protein>
    <submittedName>
        <fullName evidence="1">Leucine carboxyl methyltransferase 2</fullName>
    </submittedName>
</protein>
<keyword evidence="1" id="KW-0489">Methyltransferase</keyword>
<keyword evidence="2" id="KW-1185">Reference proteome</keyword>
<evidence type="ECO:0000313" key="2">
    <source>
        <dbReference type="Proteomes" id="UP000805649"/>
    </source>
</evidence>
<dbReference type="Proteomes" id="UP000805649">
    <property type="component" value="Unassembled WGS sequence"/>
</dbReference>
<proteinExistence type="predicted"/>
<accession>A0ACC3Z9P9</accession>
<comment type="caution">
    <text evidence="1">The sequence shown here is derived from an EMBL/GenBank/DDBJ whole genome shotgun (WGS) entry which is preliminary data.</text>
</comment>